<dbReference type="Proteomes" id="UP000233742">
    <property type="component" value="Chromosome"/>
</dbReference>
<accession>A0A2K9EHC5</accession>
<sequence>MSNPHDARLLFSFPVDQGARKLKELIVYISDRCADDNSFGAIMLNKILYHSDFRAFERTARPITGTQYFKLPQGPAPKALLPVRRELIDEGAITLQQVPIGDYTQDRTIAHRKAALSLFSDDEIAIVDEVIEELRGMPAVEISEASHDVRWRALQMRDTMPYSYVALSNKAVTANEITRTEELKEKYNW</sequence>
<reference evidence="2 3" key="1">
    <citation type="submission" date="2017-12" db="EMBL/GenBank/DDBJ databases">
        <authorList>
            <person name="Hurst M.R.H."/>
        </authorList>
    </citation>
    <scope>NUCLEOTIDE SEQUENCE [LARGE SCALE GENOMIC DNA]</scope>
    <source>
        <strain evidence="2 3">BM15</strain>
    </source>
</reference>
<dbReference type="KEGG" id="paro:CUV01_04430"/>
<feature type="domain" description="Antitoxin SocA-like Panacea" evidence="1">
    <location>
        <begin position="44"/>
        <end position="151"/>
    </location>
</feature>
<dbReference type="AlphaFoldDB" id="A0A2K9EHC5"/>
<proteinExistence type="predicted"/>
<evidence type="ECO:0000313" key="2">
    <source>
        <dbReference type="EMBL" id="AUH32727.1"/>
    </source>
</evidence>
<dbReference type="InterPro" id="IPR025272">
    <property type="entry name" value="SocA_Panacea"/>
</dbReference>
<protein>
    <recommendedName>
        <fullName evidence="1">Antitoxin SocA-like Panacea domain-containing protein</fullName>
    </recommendedName>
</protein>
<dbReference type="OrthoDB" id="7107865at2"/>
<name>A0A2K9EHC5_9RHOB</name>
<organism evidence="2 3">
    <name type="scientific">Paracoccus tegillarcae</name>
    <dbReference type="NCBI Taxonomy" id="1529068"/>
    <lineage>
        <taxon>Bacteria</taxon>
        <taxon>Pseudomonadati</taxon>
        <taxon>Pseudomonadota</taxon>
        <taxon>Alphaproteobacteria</taxon>
        <taxon>Rhodobacterales</taxon>
        <taxon>Paracoccaceae</taxon>
        <taxon>Paracoccus</taxon>
    </lineage>
</organism>
<gene>
    <name evidence="2" type="ORF">CUV01_04430</name>
</gene>
<evidence type="ECO:0000313" key="3">
    <source>
        <dbReference type="Proteomes" id="UP000233742"/>
    </source>
</evidence>
<dbReference type="EMBL" id="CP025408">
    <property type="protein sequence ID" value="AUH32727.1"/>
    <property type="molecule type" value="Genomic_DNA"/>
</dbReference>
<dbReference type="RefSeq" id="WP_101459401.1">
    <property type="nucleotide sequence ID" value="NZ_CP025408.1"/>
</dbReference>
<evidence type="ECO:0000259" key="1">
    <source>
        <dbReference type="Pfam" id="PF13274"/>
    </source>
</evidence>
<keyword evidence="3" id="KW-1185">Reference proteome</keyword>
<dbReference type="Pfam" id="PF13274">
    <property type="entry name" value="SocA_Panacea"/>
    <property type="match status" value="1"/>
</dbReference>